<dbReference type="EMBL" id="LR862137">
    <property type="protein sequence ID" value="CAD1843997.1"/>
    <property type="molecule type" value="Genomic_DNA"/>
</dbReference>
<dbReference type="AlphaFoldDB" id="A0A6V7QM53"/>
<organism evidence="1">
    <name type="scientific">Ananas comosus var. bracteatus</name>
    <name type="common">red pineapple</name>
    <dbReference type="NCBI Taxonomy" id="296719"/>
    <lineage>
        <taxon>Eukaryota</taxon>
        <taxon>Viridiplantae</taxon>
        <taxon>Streptophyta</taxon>
        <taxon>Embryophyta</taxon>
        <taxon>Tracheophyta</taxon>
        <taxon>Spermatophyta</taxon>
        <taxon>Magnoliopsida</taxon>
        <taxon>Liliopsida</taxon>
        <taxon>Poales</taxon>
        <taxon>Bromeliaceae</taxon>
        <taxon>Bromelioideae</taxon>
        <taxon>Ananas</taxon>
    </lineage>
</organism>
<sequence>MANNPDDVTDFEAHLDLAYTKFICRLASQSHTPVTRKEHTAFLLYWLYYNLFCTRSQKINQDFVPIAVALANGERLVLGQPLNFSHYFKVFYERASSGANEYADVWFSILATRDLHVGLKNYPKLTPSTEVYSPHYVARQFGFVQRLPAPAKFFTANIAHGRPPYKGCSRGRSYFSSGKPSSTVFQTSDASASASLPVYKPIDPLAISLQDLAASSPKSNEKEELSTTTSAETQKKLGECLRVYSSGLPTLA</sequence>
<accession>A0A6V7QM53</accession>
<protein>
    <recommendedName>
        <fullName evidence="2">Aminotransferase-like plant mobile domain-containing protein</fullName>
    </recommendedName>
</protein>
<evidence type="ECO:0008006" key="2">
    <source>
        <dbReference type="Google" id="ProtNLM"/>
    </source>
</evidence>
<name>A0A6V7QM53_ANACO</name>
<gene>
    <name evidence="1" type="ORF">CB5_LOCUS27208</name>
</gene>
<evidence type="ECO:0000313" key="1">
    <source>
        <dbReference type="EMBL" id="CAD1843997.1"/>
    </source>
</evidence>
<proteinExistence type="predicted"/>
<reference evidence="1" key="1">
    <citation type="submission" date="2020-07" db="EMBL/GenBank/DDBJ databases">
        <authorList>
            <person name="Lin J."/>
        </authorList>
    </citation>
    <scope>NUCLEOTIDE SEQUENCE</scope>
</reference>